<organism evidence="1">
    <name type="scientific">Brassica cretica</name>
    <name type="common">Mustard</name>
    <dbReference type="NCBI Taxonomy" id="69181"/>
    <lineage>
        <taxon>Eukaryota</taxon>
        <taxon>Viridiplantae</taxon>
        <taxon>Streptophyta</taxon>
        <taxon>Embryophyta</taxon>
        <taxon>Tracheophyta</taxon>
        <taxon>Spermatophyta</taxon>
        <taxon>Magnoliopsida</taxon>
        <taxon>eudicotyledons</taxon>
        <taxon>Gunneridae</taxon>
        <taxon>Pentapetalae</taxon>
        <taxon>rosids</taxon>
        <taxon>malvids</taxon>
        <taxon>Brassicales</taxon>
        <taxon>Brassicaceae</taxon>
        <taxon>Brassiceae</taxon>
        <taxon>Brassica</taxon>
    </lineage>
</organism>
<dbReference type="AlphaFoldDB" id="A0A8S9KB04"/>
<sequence>MVSEPVTRLVWIFLMETNNLDMEKKHRSSIPLKLEEETGGSQAWSLRYEDRVVQENHTRCGIEAAHGSRSDLKKVCGVKRGNTDLRRGNEELHQLVGKLKYLWRELDVLRSSTSDLEVIQERLEQDVVLSLLVSLNSSYGQLIMQVLKDEQETDQDQRWYKVLEGKIKETVKDLGHGECSYSAYMGSSVEESVVMMGQETKGADDPITKKEWDGFVNKHVRKHSQAFQKEFQPVH</sequence>
<gene>
    <name evidence="1" type="ORF">F2Q70_00038826</name>
</gene>
<name>A0A8S9KB04_BRACR</name>
<evidence type="ECO:0000313" key="1">
    <source>
        <dbReference type="EMBL" id="KAF2591241.1"/>
    </source>
</evidence>
<protein>
    <submittedName>
        <fullName evidence="1">Uncharacterized protein</fullName>
    </submittedName>
</protein>
<proteinExistence type="predicted"/>
<reference evidence="1" key="1">
    <citation type="submission" date="2019-12" db="EMBL/GenBank/DDBJ databases">
        <title>Genome sequencing and annotation of Brassica cretica.</title>
        <authorList>
            <person name="Studholme D.J."/>
            <person name="Sarris P.F."/>
        </authorList>
    </citation>
    <scope>NUCLEOTIDE SEQUENCE</scope>
    <source>
        <strain evidence="1">PFS-102/07</strain>
        <tissue evidence="1">Leaf</tissue>
    </source>
</reference>
<comment type="caution">
    <text evidence="1">The sequence shown here is derived from an EMBL/GenBank/DDBJ whole genome shotgun (WGS) entry which is preliminary data.</text>
</comment>
<accession>A0A8S9KB04</accession>
<dbReference type="EMBL" id="QGKY02000190">
    <property type="protein sequence ID" value="KAF2591241.1"/>
    <property type="molecule type" value="Genomic_DNA"/>
</dbReference>